<dbReference type="SUPFAM" id="SSF53850">
    <property type="entry name" value="Periplasmic binding protein-like II"/>
    <property type="match status" value="1"/>
</dbReference>
<evidence type="ECO:0000256" key="8">
    <source>
        <dbReference type="ARBA" id="ARBA00047848"/>
    </source>
</evidence>
<dbReference type="EMBL" id="JANPWE010000001">
    <property type="protein sequence ID" value="MCR6544436.1"/>
    <property type="molecule type" value="Genomic_DNA"/>
</dbReference>
<evidence type="ECO:0000313" key="12">
    <source>
        <dbReference type="EMBL" id="MCR6544436.1"/>
    </source>
</evidence>
<evidence type="ECO:0000256" key="1">
    <source>
        <dbReference type="ARBA" id="ARBA00004741"/>
    </source>
</evidence>
<organism evidence="12 13">
    <name type="scientific">Dehalobacterium formicoaceticum</name>
    <dbReference type="NCBI Taxonomy" id="51515"/>
    <lineage>
        <taxon>Bacteria</taxon>
        <taxon>Bacillati</taxon>
        <taxon>Bacillota</taxon>
        <taxon>Clostridia</taxon>
        <taxon>Eubacteriales</taxon>
        <taxon>Peptococcaceae</taxon>
        <taxon>Dehalobacterium</taxon>
    </lineage>
</organism>
<dbReference type="Gene3D" id="3.30.70.260">
    <property type="match status" value="1"/>
</dbReference>
<comment type="catalytic activity">
    <reaction evidence="8 9">
        <text>prephenate + H(+) = 3-phenylpyruvate + CO2 + H2O</text>
        <dbReference type="Rhea" id="RHEA:21648"/>
        <dbReference type="ChEBI" id="CHEBI:15377"/>
        <dbReference type="ChEBI" id="CHEBI:15378"/>
        <dbReference type="ChEBI" id="CHEBI:16526"/>
        <dbReference type="ChEBI" id="CHEBI:18005"/>
        <dbReference type="ChEBI" id="CHEBI:29934"/>
        <dbReference type="EC" id="4.2.1.51"/>
    </reaction>
</comment>
<keyword evidence="7 9" id="KW-0456">Lyase</keyword>
<keyword evidence="13" id="KW-1185">Reference proteome</keyword>
<evidence type="ECO:0000256" key="6">
    <source>
        <dbReference type="ARBA" id="ARBA00023222"/>
    </source>
</evidence>
<evidence type="ECO:0000259" key="10">
    <source>
        <dbReference type="PROSITE" id="PS51171"/>
    </source>
</evidence>
<dbReference type="CDD" id="cd13633">
    <property type="entry name" value="PBP2_Sa-PDT_like"/>
    <property type="match status" value="1"/>
</dbReference>
<name>A0ABT1Y444_9FIRM</name>
<sequence>MKERNVGFLGPKGTYTEAAAQQVFPGQNLIPYRDVTAILTAVSAGEIHHGILPIENLLEGTVLPVLDGLTSFPELKIQGETLIRIEHHLLVKPGMKKEELTAVFSHTQALAQCRNYLREELPHLPCQAMSSTAEAARRVAFDLHTCGAIGNRKAAEIYGLEVLDDNISDAPENTTRFIVIGLEIPPPTGKDKTSLVLSLEHQPGSLSQLLILFAREGINLTKIESRPSRKVMGEYIFYLDFEGHITDERIQKVIKEAENYVTSLSIMGSYPRAGS</sequence>
<evidence type="ECO:0000256" key="9">
    <source>
        <dbReference type="RuleBase" id="RU361254"/>
    </source>
</evidence>
<accession>A0ABT1Y444</accession>
<dbReference type="InterPro" id="IPR018528">
    <property type="entry name" value="Preph_deHydtase_CS"/>
</dbReference>
<reference evidence="12 13" key="1">
    <citation type="submission" date="2022-08" db="EMBL/GenBank/DDBJ databases">
        <title>Proteogenomics of the novel Dehalobacterium formicoaceticum strain EZ94 highlights a key role of methyltransferases during anaerobic dichloromethane degradation.</title>
        <authorList>
            <person name="Wasmund K."/>
        </authorList>
    </citation>
    <scope>NUCLEOTIDE SEQUENCE [LARGE SCALE GENOMIC DNA]</scope>
    <source>
        <strain evidence="12 13">EZ94</strain>
    </source>
</reference>
<evidence type="ECO:0000259" key="11">
    <source>
        <dbReference type="PROSITE" id="PS51671"/>
    </source>
</evidence>
<feature type="domain" description="ACT" evidence="11">
    <location>
        <begin position="194"/>
        <end position="271"/>
    </location>
</feature>
<protein>
    <recommendedName>
        <fullName evidence="3 9">Prephenate dehydratase</fullName>
        <shortName evidence="9">PDT</shortName>
        <ecNumber evidence="2 9">4.2.1.51</ecNumber>
    </recommendedName>
</protein>
<dbReference type="PROSITE" id="PS51671">
    <property type="entry name" value="ACT"/>
    <property type="match status" value="1"/>
</dbReference>
<dbReference type="GO" id="GO:0004664">
    <property type="term" value="F:prephenate dehydratase activity"/>
    <property type="evidence" value="ECO:0007669"/>
    <property type="project" value="UniProtKB-EC"/>
</dbReference>
<dbReference type="InterPro" id="IPR001086">
    <property type="entry name" value="Preph_deHydtase"/>
</dbReference>
<dbReference type="NCBIfam" id="NF008865">
    <property type="entry name" value="PRK11898.1"/>
    <property type="match status" value="1"/>
</dbReference>
<dbReference type="CDD" id="cd04905">
    <property type="entry name" value="ACT_CM-PDT"/>
    <property type="match status" value="1"/>
</dbReference>
<evidence type="ECO:0000256" key="3">
    <source>
        <dbReference type="ARBA" id="ARBA00021872"/>
    </source>
</evidence>
<dbReference type="Pfam" id="PF01842">
    <property type="entry name" value="ACT"/>
    <property type="match status" value="1"/>
</dbReference>
<comment type="pathway">
    <text evidence="1 9">Amino-acid biosynthesis; L-phenylalanine biosynthesis; phenylpyruvate from prephenate: step 1/1.</text>
</comment>
<dbReference type="InterPro" id="IPR002912">
    <property type="entry name" value="ACT_dom"/>
</dbReference>
<dbReference type="EC" id="4.2.1.51" evidence="2 9"/>
<keyword evidence="6 9" id="KW-0584">Phenylalanine biosynthesis</keyword>
<dbReference type="SUPFAM" id="SSF55021">
    <property type="entry name" value="ACT-like"/>
    <property type="match status" value="1"/>
</dbReference>
<evidence type="ECO:0000313" key="13">
    <source>
        <dbReference type="Proteomes" id="UP001524944"/>
    </source>
</evidence>
<evidence type="ECO:0000256" key="2">
    <source>
        <dbReference type="ARBA" id="ARBA00013147"/>
    </source>
</evidence>
<dbReference type="PANTHER" id="PTHR21022:SF19">
    <property type="entry name" value="PREPHENATE DEHYDRATASE-RELATED"/>
    <property type="match status" value="1"/>
</dbReference>
<dbReference type="RefSeq" id="WP_089609910.1">
    <property type="nucleotide sequence ID" value="NZ_CP022121.1"/>
</dbReference>
<dbReference type="Pfam" id="PF00800">
    <property type="entry name" value="PDT"/>
    <property type="match status" value="1"/>
</dbReference>
<dbReference type="PANTHER" id="PTHR21022">
    <property type="entry name" value="PREPHENATE DEHYDRATASE P PROTEIN"/>
    <property type="match status" value="1"/>
</dbReference>
<evidence type="ECO:0000256" key="4">
    <source>
        <dbReference type="ARBA" id="ARBA00022605"/>
    </source>
</evidence>
<keyword evidence="5 9" id="KW-0057">Aromatic amino acid biosynthesis</keyword>
<proteinExistence type="predicted"/>
<feature type="domain" description="Prephenate dehydratase" evidence="10">
    <location>
        <begin position="5"/>
        <end position="182"/>
    </location>
</feature>
<dbReference type="Gene3D" id="3.40.190.10">
    <property type="entry name" value="Periplasmic binding protein-like II"/>
    <property type="match status" value="2"/>
</dbReference>
<dbReference type="Proteomes" id="UP001524944">
    <property type="component" value="Unassembled WGS sequence"/>
</dbReference>
<evidence type="ECO:0000256" key="5">
    <source>
        <dbReference type="ARBA" id="ARBA00023141"/>
    </source>
</evidence>
<dbReference type="PROSITE" id="PS00858">
    <property type="entry name" value="PREPHENATE_DEHYDR_2"/>
    <property type="match status" value="1"/>
</dbReference>
<gene>
    <name evidence="9 12" type="primary">pheA</name>
    <name evidence="12" type="ORF">NVS47_02725</name>
</gene>
<dbReference type="PROSITE" id="PS00857">
    <property type="entry name" value="PREPHENATE_DEHYDR_1"/>
    <property type="match status" value="1"/>
</dbReference>
<keyword evidence="4 9" id="KW-0028">Amino-acid biosynthesis</keyword>
<comment type="caution">
    <text evidence="12">The sequence shown here is derived from an EMBL/GenBank/DDBJ whole genome shotgun (WGS) entry which is preliminary data.</text>
</comment>
<evidence type="ECO:0000256" key="7">
    <source>
        <dbReference type="ARBA" id="ARBA00023239"/>
    </source>
</evidence>
<dbReference type="InterPro" id="IPR045865">
    <property type="entry name" value="ACT-like_dom_sf"/>
</dbReference>
<dbReference type="PROSITE" id="PS51171">
    <property type="entry name" value="PREPHENATE_DEHYDR_3"/>
    <property type="match status" value="1"/>
</dbReference>